<comment type="function">
    <text evidence="6">Involved in the regulation of the intracellular balance of NAD and NADP, and is a key enzyme in the biosynthesis of NADP. Catalyzes specifically the phosphorylation on 2'-hydroxyl of the adenosine moiety of NAD to yield NADP.</text>
</comment>
<feature type="binding site" evidence="6">
    <location>
        <begin position="69"/>
        <end position="70"/>
    </location>
    <ligand>
        <name>NAD(+)</name>
        <dbReference type="ChEBI" id="CHEBI:57540"/>
    </ligand>
</feature>
<feature type="binding site" evidence="6">
    <location>
        <position position="172"/>
    </location>
    <ligand>
        <name>NAD(+)</name>
        <dbReference type="ChEBI" id="CHEBI:57540"/>
    </ligand>
</feature>
<dbReference type="Gene3D" id="3.40.50.10330">
    <property type="entry name" value="Probable inorganic polyphosphate/atp-NAD kinase, domain 1"/>
    <property type="match status" value="1"/>
</dbReference>
<accession>A0ABN6XVM0</accession>
<dbReference type="EC" id="2.7.1.23" evidence="6"/>
<evidence type="ECO:0000256" key="3">
    <source>
        <dbReference type="ARBA" id="ARBA00022857"/>
    </source>
</evidence>
<feature type="binding site" evidence="6">
    <location>
        <position position="180"/>
    </location>
    <ligand>
        <name>NAD(+)</name>
        <dbReference type="ChEBI" id="CHEBI:57540"/>
    </ligand>
</feature>
<keyword evidence="1 6" id="KW-0808">Transferase</keyword>
<proteinExistence type="inferred from homology"/>
<sequence length="308" mass="32509">MAKFTVGLVPHPTKPVLESIDVLRGWKKGADAQLIALQDDAARVGDGVELVDEAAFVQRVDVVVSLGGDGTMLGAMRLVAPRPVPVLGVNYGNVGFLVEIEPSELADTLDALPSTDFSLEPHHAIEVSVASTGFESSFLAFNDLSVTRRPGQGVVTADLEVDGTPYGYFKADSVVASTPAGSTAYNYAAGGPIVSPAVAAVVVTPVAPMAGIDRSVVLGPKERLKFTIGEGTRSAALELDGRVVFDVSEGTVIKVKLRKDAGVVARLDAGRHGRKGRLKLSLMDLPLRNDQLLELVPPDVRARFARQH</sequence>
<dbReference type="InterPro" id="IPR002504">
    <property type="entry name" value="NADK"/>
</dbReference>
<keyword evidence="6" id="KW-0547">Nucleotide-binding</keyword>
<feature type="binding site" evidence="6">
    <location>
        <position position="207"/>
    </location>
    <ligand>
        <name>NAD(+)</name>
        <dbReference type="ChEBI" id="CHEBI:57540"/>
    </ligand>
</feature>
<name>A0ABN6XVM0_9MICO</name>
<keyword evidence="6" id="KW-0963">Cytoplasm</keyword>
<dbReference type="EMBL" id="AP027732">
    <property type="protein sequence ID" value="BDZ48831.1"/>
    <property type="molecule type" value="Genomic_DNA"/>
</dbReference>
<keyword evidence="4 6" id="KW-0520">NAD</keyword>
<feature type="binding site" evidence="6">
    <location>
        <begin position="142"/>
        <end position="143"/>
    </location>
    <ligand>
        <name>NAD(+)</name>
        <dbReference type="ChEBI" id="CHEBI:57540"/>
    </ligand>
</feature>
<dbReference type="PANTHER" id="PTHR20275:SF0">
    <property type="entry name" value="NAD KINASE"/>
    <property type="match status" value="1"/>
</dbReference>
<dbReference type="Proteomes" id="UP001321486">
    <property type="component" value="Chromosome"/>
</dbReference>
<keyword evidence="3 6" id="KW-0521">NADP</keyword>
<dbReference type="Pfam" id="PF01513">
    <property type="entry name" value="NAD_kinase"/>
    <property type="match status" value="1"/>
</dbReference>
<dbReference type="InterPro" id="IPR017438">
    <property type="entry name" value="ATP-NAD_kinase_N"/>
</dbReference>
<evidence type="ECO:0000256" key="2">
    <source>
        <dbReference type="ARBA" id="ARBA00022777"/>
    </source>
</evidence>
<dbReference type="PANTHER" id="PTHR20275">
    <property type="entry name" value="NAD KINASE"/>
    <property type="match status" value="1"/>
</dbReference>
<organism evidence="7 8">
    <name type="scientific">Frondihabitans sucicola</name>
    <dbReference type="NCBI Taxonomy" id="1268041"/>
    <lineage>
        <taxon>Bacteria</taxon>
        <taxon>Bacillati</taxon>
        <taxon>Actinomycetota</taxon>
        <taxon>Actinomycetes</taxon>
        <taxon>Micrococcales</taxon>
        <taxon>Microbacteriaceae</taxon>
        <taxon>Frondihabitans</taxon>
    </lineage>
</organism>
<evidence type="ECO:0000256" key="1">
    <source>
        <dbReference type="ARBA" id="ARBA00022679"/>
    </source>
</evidence>
<keyword evidence="2 6" id="KW-0418">Kinase</keyword>
<comment type="similarity">
    <text evidence="6">Belongs to the NAD kinase family.</text>
</comment>
<feature type="binding site" evidence="6">
    <location>
        <position position="170"/>
    </location>
    <ligand>
        <name>NAD(+)</name>
        <dbReference type="ChEBI" id="CHEBI:57540"/>
    </ligand>
</feature>
<gene>
    <name evidence="6 7" type="primary">nadK</name>
    <name evidence="7" type="ORF">GCM10025867_10720</name>
</gene>
<evidence type="ECO:0000256" key="4">
    <source>
        <dbReference type="ARBA" id="ARBA00023027"/>
    </source>
</evidence>
<comment type="subcellular location">
    <subcellularLocation>
        <location evidence="6">Cytoplasm</location>
    </subcellularLocation>
</comment>
<keyword evidence="6" id="KW-0067">ATP-binding</keyword>
<evidence type="ECO:0000313" key="7">
    <source>
        <dbReference type="EMBL" id="BDZ48831.1"/>
    </source>
</evidence>
<keyword evidence="8" id="KW-1185">Reference proteome</keyword>
<dbReference type="Pfam" id="PF20143">
    <property type="entry name" value="NAD_kinase_C"/>
    <property type="match status" value="1"/>
</dbReference>
<comment type="cofactor">
    <cofactor evidence="6">
        <name>a divalent metal cation</name>
        <dbReference type="ChEBI" id="CHEBI:60240"/>
    </cofactor>
</comment>
<evidence type="ECO:0000313" key="8">
    <source>
        <dbReference type="Proteomes" id="UP001321486"/>
    </source>
</evidence>
<dbReference type="InterPro" id="IPR017437">
    <property type="entry name" value="ATP-NAD_kinase_PpnK-typ_C"/>
</dbReference>
<dbReference type="Gene3D" id="2.60.200.30">
    <property type="entry name" value="Probable inorganic polyphosphate/atp-NAD kinase, domain 2"/>
    <property type="match status" value="1"/>
</dbReference>
<comment type="catalytic activity">
    <reaction evidence="5 6">
        <text>NAD(+) + ATP = ADP + NADP(+) + H(+)</text>
        <dbReference type="Rhea" id="RHEA:18629"/>
        <dbReference type="ChEBI" id="CHEBI:15378"/>
        <dbReference type="ChEBI" id="CHEBI:30616"/>
        <dbReference type="ChEBI" id="CHEBI:57540"/>
        <dbReference type="ChEBI" id="CHEBI:58349"/>
        <dbReference type="ChEBI" id="CHEBI:456216"/>
        <dbReference type="EC" id="2.7.1.23"/>
    </reaction>
</comment>
<comment type="caution">
    <text evidence="6">Lacks conserved residue(s) required for the propagation of feature annotation.</text>
</comment>
<evidence type="ECO:0000256" key="5">
    <source>
        <dbReference type="ARBA" id="ARBA00047925"/>
    </source>
</evidence>
<dbReference type="InterPro" id="IPR016064">
    <property type="entry name" value="NAD/diacylglycerol_kinase_sf"/>
</dbReference>
<dbReference type="SUPFAM" id="SSF111331">
    <property type="entry name" value="NAD kinase/diacylglycerol kinase-like"/>
    <property type="match status" value="1"/>
</dbReference>
<feature type="active site" description="Proton acceptor" evidence="6">
    <location>
        <position position="69"/>
    </location>
</feature>
<reference evidence="8" key="1">
    <citation type="journal article" date="2019" name="Int. J. Syst. Evol. Microbiol.">
        <title>The Global Catalogue of Microorganisms (GCM) 10K type strain sequencing project: providing services to taxonomists for standard genome sequencing and annotation.</title>
        <authorList>
            <consortium name="The Broad Institute Genomics Platform"/>
            <consortium name="The Broad Institute Genome Sequencing Center for Infectious Disease"/>
            <person name="Wu L."/>
            <person name="Ma J."/>
        </authorList>
    </citation>
    <scope>NUCLEOTIDE SEQUENCE [LARGE SCALE GENOMIC DNA]</scope>
    <source>
        <strain evidence="8">NBRC 108728</strain>
    </source>
</reference>
<protein>
    <recommendedName>
        <fullName evidence="6">NAD kinase</fullName>
        <ecNumber evidence="6">2.7.1.23</ecNumber>
    </recommendedName>
    <alternativeName>
        <fullName evidence="6">ATP-dependent NAD kinase</fullName>
    </alternativeName>
</protein>
<dbReference type="HAMAP" id="MF_00361">
    <property type="entry name" value="NAD_kinase"/>
    <property type="match status" value="1"/>
</dbReference>
<dbReference type="GO" id="GO:0016301">
    <property type="term" value="F:kinase activity"/>
    <property type="evidence" value="ECO:0007669"/>
    <property type="project" value="UniProtKB-KW"/>
</dbReference>
<dbReference type="RefSeq" id="WP_286345742.1">
    <property type="nucleotide sequence ID" value="NZ_AP027732.1"/>
</dbReference>
<evidence type="ECO:0000256" key="6">
    <source>
        <dbReference type="HAMAP-Rule" id="MF_00361"/>
    </source>
</evidence>